<dbReference type="InterPro" id="IPR022789">
    <property type="entry name" value="ParD"/>
</dbReference>
<comment type="caution">
    <text evidence="4">The sequence shown here is derived from an EMBL/GenBank/DDBJ whole genome shotgun (WGS) entry which is preliminary data.</text>
</comment>
<dbReference type="RefSeq" id="WP_075586782.1">
    <property type="nucleotide sequence ID" value="NZ_MSYM01000013.1"/>
</dbReference>
<protein>
    <submittedName>
        <fullName evidence="4">Transcriptional regulator, CopG/Arc/MetJ family</fullName>
    </submittedName>
</protein>
<gene>
    <name evidence="4" type="ORF">BLL52_2559</name>
</gene>
<evidence type="ECO:0000256" key="3">
    <source>
        <dbReference type="SAM" id="MobiDB-lite"/>
    </source>
</evidence>
<dbReference type="PANTHER" id="PTHR36582">
    <property type="entry name" value="ANTITOXIN PARD"/>
    <property type="match status" value="1"/>
</dbReference>
<dbReference type="InterPro" id="IPR010985">
    <property type="entry name" value="Ribbon_hlx_hlx"/>
</dbReference>
<keyword evidence="2" id="KW-1277">Toxin-antitoxin system</keyword>
<evidence type="ECO:0000256" key="1">
    <source>
        <dbReference type="ARBA" id="ARBA00008580"/>
    </source>
</evidence>
<accession>A0A1Q8YE34</accession>
<sequence>MSNTTMSIAIPDSMRTYVAARVESGAYGNMSEYFRELVRKDQSEQAKARLRTLIEEGLSSGPAQPLTDSDNQELLGIARDEIA</sequence>
<dbReference type="Proteomes" id="UP000185911">
    <property type="component" value="Unassembled WGS sequence"/>
</dbReference>
<dbReference type="STRING" id="81479.RA876_06900"/>
<keyword evidence="5" id="KW-1185">Reference proteome</keyword>
<feature type="region of interest" description="Disordered" evidence="3">
    <location>
        <begin position="59"/>
        <end position="83"/>
    </location>
</feature>
<comment type="similarity">
    <text evidence="1">Belongs to the ParD antitoxin family.</text>
</comment>
<dbReference type="Pfam" id="PF03693">
    <property type="entry name" value="ParD_antitoxin"/>
    <property type="match status" value="1"/>
</dbReference>
<dbReference type="GO" id="GO:0006355">
    <property type="term" value="P:regulation of DNA-templated transcription"/>
    <property type="evidence" value="ECO:0007669"/>
    <property type="project" value="InterPro"/>
</dbReference>
<evidence type="ECO:0000256" key="2">
    <source>
        <dbReference type="ARBA" id="ARBA00022649"/>
    </source>
</evidence>
<proteinExistence type="inferred from homology"/>
<dbReference type="SUPFAM" id="SSF47598">
    <property type="entry name" value="Ribbon-helix-helix"/>
    <property type="match status" value="1"/>
</dbReference>
<dbReference type="Gene3D" id="6.10.10.120">
    <property type="entry name" value="Antitoxin ParD1-like"/>
    <property type="match status" value="1"/>
</dbReference>
<dbReference type="NCBIfam" id="TIGR02606">
    <property type="entry name" value="antidote_CC2985"/>
    <property type="match status" value="1"/>
</dbReference>
<evidence type="ECO:0000313" key="5">
    <source>
        <dbReference type="Proteomes" id="UP000185911"/>
    </source>
</evidence>
<dbReference type="EMBL" id="MSYM01000013">
    <property type="protein sequence ID" value="OLP06328.1"/>
    <property type="molecule type" value="Genomic_DNA"/>
</dbReference>
<dbReference type="PANTHER" id="PTHR36582:SF2">
    <property type="entry name" value="ANTITOXIN PARD"/>
    <property type="match status" value="1"/>
</dbReference>
<name>A0A1Q8YE34_9BURK</name>
<organism evidence="4 5">
    <name type="scientific">Rhodoferax antarcticus ANT.BR</name>
    <dbReference type="NCBI Taxonomy" id="1111071"/>
    <lineage>
        <taxon>Bacteria</taxon>
        <taxon>Pseudomonadati</taxon>
        <taxon>Pseudomonadota</taxon>
        <taxon>Betaproteobacteria</taxon>
        <taxon>Burkholderiales</taxon>
        <taxon>Comamonadaceae</taxon>
        <taxon>Rhodoferax</taxon>
    </lineage>
</organism>
<reference evidence="4 5" key="1">
    <citation type="submission" date="2017-01" db="EMBL/GenBank/DDBJ databases">
        <title>Genome sequence of Rhodoferax antarcticus ANT.BR, a psychrophilic purple nonsulfur bacterium from an Antarctic microbial mat.</title>
        <authorList>
            <person name="Baker J."/>
            <person name="Riester C."/>
            <person name="Skinner B."/>
            <person name="Newell A."/>
            <person name="Swingley W."/>
            <person name="Madigan M."/>
            <person name="Jung D."/>
            <person name="Asao M."/>
            <person name="Chen M."/>
            <person name="Loughlin P."/>
            <person name="Pan H."/>
            <person name="Lin S."/>
            <person name="Li N."/>
            <person name="Shaw J."/>
            <person name="Prado M."/>
            <person name="Sherman C."/>
            <person name="Li X."/>
            <person name="Tang J."/>
            <person name="Blankenship R."/>
            <person name="Zhao T."/>
            <person name="Touchman J."/>
            <person name="Sattley M."/>
        </authorList>
    </citation>
    <scope>NUCLEOTIDE SEQUENCE [LARGE SCALE GENOMIC DNA]</scope>
    <source>
        <strain evidence="4 5">ANT.BR</strain>
    </source>
</reference>
<evidence type="ECO:0000313" key="4">
    <source>
        <dbReference type="EMBL" id="OLP06328.1"/>
    </source>
</evidence>
<dbReference type="InterPro" id="IPR038296">
    <property type="entry name" value="ParD_sf"/>
</dbReference>
<dbReference type="AlphaFoldDB" id="A0A1Q8YE34"/>